<feature type="domain" description="Methylated-DNA-[protein]-cysteine S-methyltransferase DNA binding" evidence="2">
    <location>
        <begin position="6"/>
        <end position="86"/>
    </location>
</feature>
<dbReference type="GO" id="GO:0008168">
    <property type="term" value="F:methyltransferase activity"/>
    <property type="evidence" value="ECO:0007669"/>
    <property type="project" value="UniProtKB-KW"/>
</dbReference>
<sequence length="122" mass="13466">MTHQSFTIRVIEAIHSIPPGWVATYGQIAGMAGNLRAARQVARILHTCSHSEGLPWHRVVNREGRIALRVSQGYEDQKRLLENEGVEFDGTGRIDLERFLLGSDIGTGSGWVSESKRDGLGL</sequence>
<dbReference type="SUPFAM" id="SSF46767">
    <property type="entry name" value="Methylated DNA-protein cysteine methyltransferase, C-terminal domain"/>
    <property type="match status" value="1"/>
</dbReference>
<dbReference type="RefSeq" id="WP_092191784.1">
    <property type="nucleotide sequence ID" value="NZ_FOTO01000005.1"/>
</dbReference>
<reference evidence="3 4" key="1">
    <citation type="submission" date="2016-10" db="EMBL/GenBank/DDBJ databases">
        <authorList>
            <person name="Varghese N."/>
            <person name="Submissions S."/>
        </authorList>
    </citation>
    <scope>NUCLEOTIDE SEQUENCE [LARGE SCALE GENOMIC DNA]</scope>
    <source>
        <strain evidence="3 4">DSM 1741</strain>
    </source>
</reference>
<dbReference type="AlphaFoldDB" id="A0A8G2C2X5"/>
<dbReference type="PANTHER" id="PTHR42942">
    <property type="entry name" value="6-O-METHYLGUANINE DNA METHYLTRANSFERASE"/>
    <property type="match status" value="1"/>
</dbReference>
<dbReference type="EMBL" id="FOTO01000005">
    <property type="protein sequence ID" value="SFL72552.1"/>
    <property type="molecule type" value="Genomic_DNA"/>
</dbReference>
<proteinExistence type="predicted"/>
<dbReference type="OrthoDB" id="9132167at2"/>
<dbReference type="PANTHER" id="PTHR42942:SF1">
    <property type="entry name" value="ALKYLTRANSFERASE-LIKE PROTEIN 1"/>
    <property type="match status" value="1"/>
</dbReference>
<keyword evidence="1" id="KW-0227">DNA damage</keyword>
<dbReference type="InterPro" id="IPR036388">
    <property type="entry name" value="WH-like_DNA-bd_sf"/>
</dbReference>
<name>A0A8G2C2X5_DESNO</name>
<evidence type="ECO:0000313" key="4">
    <source>
        <dbReference type="Proteomes" id="UP000199581"/>
    </source>
</evidence>
<organism evidence="3 4">
    <name type="scientific">Desulfomicrobium norvegicum (strain DSM 1741 / NCIMB 8310)</name>
    <name type="common">Desulfovibrio baculatus (strain Norway 4)</name>
    <name type="synonym">Desulfovibrio desulfuricans (strain Norway 4)</name>
    <dbReference type="NCBI Taxonomy" id="52561"/>
    <lineage>
        <taxon>Bacteria</taxon>
        <taxon>Pseudomonadati</taxon>
        <taxon>Thermodesulfobacteriota</taxon>
        <taxon>Desulfovibrionia</taxon>
        <taxon>Desulfovibrionales</taxon>
        <taxon>Desulfomicrobiaceae</taxon>
        <taxon>Desulfomicrobium</taxon>
    </lineage>
</organism>
<dbReference type="InterPro" id="IPR014048">
    <property type="entry name" value="MethylDNA_cys_MeTrfase_DNA-bd"/>
</dbReference>
<comment type="caution">
    <text evidence="3">The sequence shown here is derived from an EMBL/GenBank/DDBJ whole genome shotgun (WGS) entry which is preliminary data.</text>
</comment>
<dbReference type="Pfam" id="PF01035">
    <property type="entry name" value="DNA_binding_1"/>
    <property type="match status" value="1"/>
</dbReference>
<accession>A0A8G2C2X5</accession>
<dbReference type="InterPro" id="IPR052520">
    <property type="entry name" value="ATL_DNA_repair"/>
</dbReference>
<dbReference type="Proteomes" id="UP000199581">
    <property type="component" value="Unassembled WGS sequence"/>
</dbReference>
<keyword evidence="3" id="KW-0489">Methyltransferase</keyword>
<dbReference type="CDD" id="cd06445">
    <property type="entry name" value="ATase"/>
    <property type="match status" value="1"/>
</dbReference>
<dbReference type="Gene3D" id="1.10.10.10">
    <property type="entry name" value="Winged helix-like DNA-binding domain superfamily/Winged helix DNA-binding domain"/>
    <property type="match status" value="1"/>
</dbReference>
<evidence type="ECO:0000256" key="1">
    <source>
        <dbReference type="ARBA" id="ARBA00022763"/>
    </source>
</evidence>
<evidence type="ECO:0000313" key="3">
    <source>
        <dbReference type="EMBL" id="SFL72552.1"/>
    </source>
</evidence>
<dbReference type="GO" id="GO:0006281">
    <property type="term" value="P:DNA repair"/>
    <property type="evidence" value="ECO:0007669"/>
    <property type="project" value="InterPro"/>
</dbReference>
<protein>
    <submittedName>
        <fullName evidence="3">Methylated-DNA-protein-cysteine methyltransferase related protein</fullName>
    </submittedName>
</protein>
<keyword evidence="4" id="KW-1185">Reference proteome</keyword>
<keyword evidence="3" id="KW-0808">Transferase</keyword>
<dbReference type="GO" id="GO:0032259">
    <property type="term" value="P:methylation"/>
    <property type="evidence" value="ECO:0007669"/>
    <property type="project" value="UniProtKB-KW"/>
</dbReference>
<dbReference type="InterPro" id="IPR036217">
    <property type="entry name" value="MethylDNA_cys_MeTrfase_DNAb"/>
</dbReference>
<evidence type="ECO:0000259" key="2">
    <source>
        <dbReference type="Pfam" id="PF01035"/>
    </source>
</evidence>
<gene>
    <name evidence="3" type="ORF">SAMN05421830_105171</name>
</gene>